<comment type="caution">
    <text evidence="3">The sequence shown here is derived from an EMBL/GenBank/DDBJ whole genome shotgun (WGS) entry which is preliminary data.</text>
</comment>
<proteinExistence type="inferred from homology"/>
<gene>
    <name evidence="3" type="ORF">CR155_14605</name>
</gene>
<reference evidence="3 4" key="1">
    <citation type="submission" date="2017-10" db="EMBL/GenBank/DDBJ databases">
        <title>Two draft genome sequences of Pusillimonas sp. strains isolated from a nitrate- and radionuclide-contaminated groundwater in Russia.</title>
        <authorList>
            <person name="Grouzdev D.S."/>
            <person name="Tourova T.P."/>
            <person name="Goeva M.A."/>
            <person name="Babich T.L."/>
            <person name="Sokolova D.S."/>
            <person name="Abdullin R."/>
            <person name="Poltaraus A.B."/>
            <person name="Toshchakov S.V."/>
            <person name="Nazina T.N."/>
        </authorList>
    </citation>
    <scope>NUCLEOTIDE SEQUENCE [LARGE SCALE GENOMIC DNA]</scope>
    <source>
        <strain evidence="3 4">JR1/69-2-13</strain>
    </source>
</reference>
<dbReference type="Proteomes" id="UP000234328">
    <property type="component" value="Unassembled WGS sequence"/>
</dbReference>
<dbReference type="AlphaFoldDB" id="A0A2N4UDE9"/>
<dbReference type="RefSeq" id="WP_102070777.1">
    <property type="nucleotide sequence ID" value="NZ_PDNV01000009.1"/>
</dbReference>
<comment type="catalytic activity">
    <reaction evidence="2">
        <text>a long-chain fatty aldehyde + NADP(+) + CoA = a long-chain fatty acyl-CoA + NADPH + H(+)</text>
        <dbReference type="Rhea" id="RHEA:15437"/>
        <dbReference type="ChEBI" id="CHEBI:15378"/>
        <dbReference type="ChEBI" id="CHEBI:17176"/>
        <dbReference type="ChEBI" id="CHEBI:57287"/>
        <dbReference type="ChEBI" id="CHEBI:57783"/>
        <dbReference type="ChEBI" id="CHEBI:58349"/>
        <dbReference type="ChEBI" id="CHEBI:83139"/>
        <dbReference type="EC" id="1.2.1.50"/>
    </reaction>
</comment>
<comment type="similarity">
    <text evidence="2">Belongs to the LuxC family.</text>
</comment>
<sequence length="487" mass="52608">MKPALKTVAGYIPGISASALAWETLTFEAHGQRLEVALPRLTPSQLKAAATTVSAAARDHLASLPVLEVVDIIDRAIARMLDASDPGRQEIERMLSVVSGFDPEMVRLGINASLKAFRRPQLLRFLVEDFGDPGLLDDFRPRAKGGWTRAYGPALLGHVWAGNVPGLPLWSMVSGLLVKAGNVGKVSSDEPLFASWFARTLAEVEPRLASVFAIVWWPGGETALEQTLCRHADVLTVYGGDAALAAWQRQLPVGKRLLSHGHKFSAGLISATALDTRQSQLMARQAALDIVRWDQQGCYSPQIFYVERGAQVSPHEFAWQLAGEMAALQHAFPRRALSLEESAAAANWRQTLGLHQLRGENIELLGPVDAPWCVAYIDEPQTPPPGASNRTACVVAVDTLDDAALRLGSQSAFLQTVGLAASPEELFRLAPLIAQAGATRICALGAMTMPAAAWHHDGRFSMLDLVRMVDIEASAEQAAEALALYRD</sequence>
<dbReference type="EC" id="1.2.1.50" evidence="2"/>
<dbReference type="CDD" id="cd07080">
    <property type="entry name" value="ALDH_Acyl-CoA-Red_LuxC"/>
    <property type="match status" value="1"/>
</dbReference>
<dbReference type="PIRSF" id="PIRSF009414">
    <property type="entry name" value="LuxC"/>
    <property type="match status" value="1"/>
</dbReference>
<protein>
    <recommendedName>
        <fullName evidence="2">Acyl-CoA reductase</fullName>
        <ecNumber evidence="2">1.2.1.50</ecNumber>
    </recommendedName>
</protein>
<name>A0A2N4UDE9_9BURK</name>
<accession>A0A2N4UDE9</accession>
<keyword evidence="2" id="KW-0560">Oxidoreductase</keyword>
<keyword evidence="4" id="KW-1185">Reference proteome</keyword>
<dbReference type="EMBL" id="PDNV01000009">
    <property type="protein sequence ID" value="PLC53032.1"/>
    <property type="molecule type" value="Genomic_DNA"/>
</dbReference>
<organism evidence="3 4">
    <name type="scientific">Pollutimonas nitritireducens</name>
    <dbReference type="NCBI Taxonomy" id="2045209"/>
    <lineage>
        <taxon>Bacteria</taxon>
        <taxon>Pseudomonadati</taxon>
        <taxon>Pseudomonadota</taxon>
        <taxon>Betaproteobacteria</taxon>
        <taxon>Burkholderiales</taxon>
        <taxon>Alcaligenaceae</taxon>
        <taxon>Pollutimonas</taxon>
    </lineage>
</organism>
<dbReference type="GO" id="GO:0008218">
    <property type="term" value="P:bioluminescence"/>
    <property type="evidence" value="ECO:0007669"/>
    <property type="project" value="InterPro"/>
</dbReference>
<dbReference type="GO" id="GO:0003995">
    <property type="term" value="F:acyl-CoA dehydrogenase activity"/>
    <property type="evidence" value="ECO:0007669"/>
    <property type="project" value="InterPro"/>
</dbReference>
<evidence type="ECO:0000313" key="4">
    <source>
        <dbReference type="Proteomes" id="UP000234328"/>
    </source>
</evidence>
<dbReference type="Pfam" id="PF05893">
    <property type="entry name" value="LuxC"/>
    <property type="match status" value="1"/>
</dbReference>
<dbReference type="GO" id="GO:0050062">
    <property type="term" value="F:long-chain-fatty-acyl-CoA reductase activity"/>
    <property type="evidence" value="ECO:0007669"/>
    <property type="project" value="UniProtKB-EC"/>
</dbReference>
<evidence type="ECO:0000256" key="1">
    <source>
        <dbReference type="ARBA" id="ARBA00022857"/>
    </source>
</evidence>
<dbReference type="SUPFAM" id="SSF53720">
    <property type="entry name" value="ALDH-like"/>
    <property type="match status" value="1"/>
</dbReference>
<dbReference type="InterPro" id="IPR016161">
    <property type="entry name" value="Ald_DH/histidinol_DH"/>
</dbReference>
<evidence type="ECO:0000313" key="3">
    <source>
        <dbReference type="EMBL" id="PLC53032.1"/>
    </source>
</evidence>
<dbReference type="OrthoDB" id="580775at2"/>
<dbReference type="InterPro" id="IPR008670">
    <property type="entry name" value="CoA_reduct_LuxC"/>
</dbReference>
<evidence type="ECO:0000256" key="2">
    <source>
        <dbReference type="PIRNR" id="PIRNR009414"/>
    </source>
</evidence>
<keyword evidence="1 2" id="KW-0521">NADP</keyword>